<evidence type="ECO:0000256" key="3">
    <source>
        <dbReference type="ARBA" id="ARBA00022729"/>
    </source>
</evidence>
<evidence type="ECO:0000256" key="4">
    <source>
        <dbReference type="ARBA" id="ARBA00023136"/>
    </source>
</evidence>
<keyword evidence="4" id="KW-0472">Membrane</keyword>
<evidence type="ECO:0000313" key="9">
    <source>
        <dbReference type="Proteomes" id="UP000199455"/>
    </source>
</evidence>
<dbReference type="InterPro" id="IPR011990">
    <property type="entry name" value="TPR-like_helical_dom_sf"/>
</dbReference>
<dbReference type="Pfam" id="PF07980">
    <property type="entry name" value="SusD_RagB"/>
    <property type="match status" value="1"/>
</dbReference>
<keyword evidence="5" id="KW-0998">Cell outer membrane</keyword>
<dbReference type="RefSeq" id="WP_090764403.1">
    <property type="nucleotide sequence ID" value="NZ_FMZH01000001.1"/>
</dbReference>
<sequence>MKNHIRNSATWLALSAALALSCNKLIEIPAAKDQIENGVVFSDSTITSTALLGAYYTMGTVHSSMKYVSLYADEYAATSATTTNAEYANSQLLSTNTNNASLWSSLYSVIYQCNSILEGTGQSSPISPLAKKQLRGEAKFLRAFAYFNLVGFYDHIPLILGTEVTANRSAAQASSAAVFSQMVQDLNESEQELSPAYAGAGRVRANSFCASALLARIHLFQQNWQAAAEAASRVINSGLYNTKDVKPENVFLAGSAETILQLWMINGFLTDAAQLIPASATLIPAYPIRTGLYSALENTDLRKTRWISTNTVTSGGQTTTYPYPAKYKARAAGSPNPEFVMALRMGEQYLIRAEALAKLMQLPGSIADINLIRARAGLSALGSSLDQEGCLAAIADQRRIELYGEWGLRFLDLKRNSLLDVTLGILKPNWKTTAKAFPIPNNEIIYNRNLIQNDGY</sequence>
<keyword evidence="9" id="KW-1185">Reference proteome</keyword>
<evidence type="ECO:0000313" key="8">
    <source>
        <dbReference type="EMBL" id="SDC25319.1"/>
    </source>
</evidence>
<comment type="subcellular location">
    <subcellularLocation>
        <location evidence="1">Cell outer membrane</location>
    </subcellularLocation>
</comment>
<organism evidence="8 9">
    <name type="scientific">Pedobacter soli</name>
    <dbReference type="NCBI Taxonomy" id="390242"/>
    <lineage>
        <taxon>Bacteria</taxon>
        <taxon>Pseudomonadati</taxon>
        <taxon>Bacteroidota</taxon>
        <taxon>Sphingobacteriia</taxon>
        <taxon>Sphingobacteriales</taxon>
        <taxon>Sphingobacteriaceae</taxon>
        <taxon>Pedobacter</taxon>
    </lineage>
</organism>
<proteinExistence type="inferred from homology"/>
<dbReference type="GO" id="GO:0009279">
    <property type="term" value="C:cell outer membrane"/>
    <property type="evidence" value="ECO:0007669"/>
    <property type="project" value="UniProtKB-SubCell"/>
</dbReference>
<comment type="similarity">
    <text evidence="2">Belongs to the SusD family.</text>
</comment>
<accession>A0A1G6K2R1</accession>
<feature type="domain" description="SusD-like N-terminal" evidence="7">
    <location>
        <begin position="64"/>
        <end position="219"/>
    </location>
</feature>
<protein>
    <submittedName>
        <fullName evidence="8">RagB/SusD domain-containing protein</fullName>
    </submittedName>
</protein>
<dbReference type="EMBL" id="FMZH01000001">
    <property type="protein sequence ID" value="SDC25319.1"/>
    <property type="molecule type" value="Genomic_DNA"/>
</dbReference>
<dbReference type="Proteomes" id="UP000199455">
    <property type="component" value="Unassembled WGS sequence"/>
</dbReference>
<dbReference type="PROSITE" id="PS51257">
    <property type="entry name" value="PROKAR_LIPOPROTEIN"/>
    <property type="match status" value="1"/>
</dbReference>
<dbReference type="InterPro" id="IPR033985">
    <property type="entry name" value="SusD-like_N"/>
</dbReference>
<dbReference type="Pfam" id="PF14322">
    <property type="entry name" value="SusD-like_3"/>
    <property type="match status" value="1"/>
</dbReference>
<evidence type="ECO:0000256" key="2">
    <source>
        <dbReference type="ARBA" id="ARBA00006275"/>
    </source>
</evidence>
<gene>
    <name evidence="8" type="ORF">SAMN04488024_101638</name>
</gene>
<keyword evidence="3" id="KW-0732">Signal</keyword>
<reference evidence="9" key="1">
    <citation type="submission" date="2016-10" db="EMBL/GenBank/DDBJ databases">
        <authorList>
            <person name="Varghese N."/>
            <person name="Submissions S."/>
        </authorList>
    </citation>
    <scope>NUCLEOTIDE SEQUENCE [LARGE SCALE GENOMIC DNA]</scope>
    <source>
        <strain evidence="9">DSM 18609</strain>
    </source>
</reference>
<evidence type="ECO:0000259" key="6">
    <source>
        <dbReference type="Pfam" id="PF07980"/>
    </source>
</evidence>
<dbReference type="AlphaFoldDB" id="A0A1G6K2R1"/>
<dbReference type="InterPro" id="IPR012944">
    <property type="entry name" value="SusD_RagB_dom"/>
</dbReference>
<dbReference type="SUPFAM" id="SSF48452">
    <property type="entry name" value="TPR-like"/>
    <property type="match status" value="1"/>
</dbReference>
<feature type="domain" description="RagB/SusD" evidence="6">
    <location>
        <begin position="293"/>
        <end position="456"/>
    </location>
</feature>
<dbReference type="Gene3D" id="1.25.40.390">
    <property type="match status" value="1"/>
</dbReference>
<evidence type="ECO:0000256" key="1">
    <source>
        <dbReference type="ARBA" id="ARBA00004442"/>
    </source>
</evidence>
<dbReference type="STRING" id="390242.SAMN04488024_101638"/>
<name>A0A1G6K2R1_9SPHI</name>
<evidence type="ECO:0000256" key="5">
    <source>
        <dbReference type="ARBA" id="ARBA00023237"/>
    </source>
</evidence>
<evidence type="ECO:0000259" key="7">
    <source>
        <dbReference type="Pfam" id="PF14322"/>
    </source>
</evidence>